<dbReference type="InterPro" id="IPR008407">
    <property type="entry name" value="Brnchd-chn_aa_trnsp_AzlD"/>
</dbReference>
<evidence type="ECO:0000256" key="1">
    <source>
        <dbReference type="SAM" id="Phobius"/>
    </source>
</evidence>
<dbReference type="EMBL" id="CP059572">
    <property type="protein sequence ID" value="QXJ22398.1"/>
    <property type="molecule type" value="Genomic_DNA"/>
</dbReference>
<protein>
    <submittedName>
        <fullName evidence="2">AzlD domain-containing protein</fullName>
    </submittedName>
</protein>
<evidence type="ECO:0000313" key="3">
    <source>
        <dbReference type="Proteomes" id="UP001049518"/>
    </source>
</evidence>
<reference evidence="2" key="1">
    <citation type="submission" date="2020-07" db="EMBL/GenBank/DDBJ databases">
        <authorList>
            <person name="Tarantini F.S."/>
            <person name="Hong K.W."/>
            <person name="Chan K.G."/>
        </authorList>
    </citation>
    <scope>NUCLEOTIDE SEQUENCE</scope>
    <source>
        <strain evidence="2">32-07</strain>
    </source>
</reference>
<proteinExistence type="predicted"/>
<dbReference type="RefSeq" id="WP_231335634.1">
    <property type="nucleotide sequence ID" value="NZ_CP059572.1"/>
</dbReference>
<keyword evidence="1" id="KW-1133">Transmembrane helix</keyword>
<keyword evidence="1" id="KW-0472">Membrane</keyword>
<name>A0ABX8QUT5_9ACTN</name>
<accession>A0ABX8QUT5</accession>
<gene>
    <name evidence="2" type="ORF">AGRA3207_003390</name>
</gene>
<dbReference type="Proteomes" id="UP001049518">
    <property type="component" value="Chromosome"/>
</dbReference>
<feature type="transmembrane region" description="Helical" evidence="1">
    <location>
        <begin position="34"/>
        <end position="52"/>
    </location>
</feature>
<sequence length="101" mass="10335">MTLWPAIAAVAAINVLFKAAGPTTLGGRELPRPVLRVIAMLAPALLAALIVVEVAGPRWDGFDWTVTAGLGGALGARLLRAPELPAILCGVAVTAALRLAF</sequence>
<keyword evidence="3" id="KW-1185">Reference proteome</keyword>
<evidence type="ECO:0000313" key="2">
    <source>
        <dbReference type="EMBL" id="QXJ22398.1"/>
    </source>
</evidence>
<keyword evidence="1" id="KW-0812">Transmembrane</keyword>
<dbReference type="Pfam" id="PF05437">
    <property type="entry name" value="AzlD"/>
    <property type="match status" value="1"/>
</dbReference>
<organism evidence="2 3">
    <name type="scientific">Actinomadura graeca</name>
    <dbReference type="NCBI Taxonomy" id="2750812"/>
    <lineage>
        <taxon>Bacteria</taxon>
        <taxon>Bacillati</taxon>
        <taxon>Actinomycetota</taxon>
        <taxon>Actinomycetes</taxon>
        <taxon>Streptosporangiales</taxon>
        <taxon>Thermomonosporaceae</taxon>
        <taxon>Actinomadura</taxon>
    </lineage>
</organism>